<feature type="region of interest" description="Disordered" evidence="1">
    <location>
        <begin position="92"/>
        <end position="113"/>
    </location>
</feature>
<dbReference type="RefSeq" id="YP_009205718.1">
    <property type="nucleotide sequence ID" value="NC_028881.1"/>
</dbReference>
<dbReference type="InterPro" id="IPR055630">
    <property type="entry name" value="DUF7206"/>
</dbReference>
<keyword evidence="3" id="KW-1185">Reference proteome</keyword>
<accession>A0A0A7HC10</accession>
<gene>
    <name evidence="2" type="ORF">VR5_024</name>
</gene>
<evidence type="ECO:0000256" key="1">
    <source>
        <dbReference type="SAM" id="MobiDB-lite"/>
    </source>
</evidence>
<name>A0A0A7HC10_9CAUD</name>
<feature type="compositionally biased region" description="Low complexity" evidence="1">
    <location>
        <begin position="94"/>
        <end position="113"/>
    </location>
</feature>
<dbReference type="OrthoDB" id="20847at10239"/>
<reference evidence="2 3" key="1">
    <citation type="submission" date="2014-10" db="EMBL/GenBank/DDBJ databases">
        <title>VR bacteriophages - a small but diverse group of low-temperature viruses.</title>
        <authorList>
            <person name="Kaliniene L."/>
            <person name="Meskys R."/>
            <person name="Simoliunas E."/>
            <person name="Zajanckauskaite A."/>
            <person name="Truncaite L."/>
        </authorList>
    </citation>
    <scope>NUCLEOTIDE SEQUENCE [LARGE SCALE GENOMIC DNA]</scope>
</reference>
<protein>
    <submittedName>
        <fullName evidence="2">Uncharacterized protein</fullName>
    </submittedName>
</protein>
<evidence type="ECO:0000313" key="3">
    <source>
        <dbReference type="Proteomes" id="UP000030715"/>
    </source>
</evidence>
<dbReference type="KEGG" id="vg:26632329"/>
<proteinExistence type="predicted"/>
<dbReference type="GeneID" id="26632329"/>
<dbReference type="Pfam" id="PF23836">
    <property type="entry name" value="DUF7206"/>
    <property type="match status" value="1"/>
</dbReference>
<evidence type="ECO:0000313" key="2">
    <source>
        <dbReference type="EMBL" id="AIZ01811.1"/>
    </source>
</evidence>
<sequence length="113" mass="12694">MFKWLKELFASSPGQGMVPINTPKKEYVYMGDGMMEEVIRPTDWVRGHDALPLNSEKLKERLERMRLDERRNRSDLDTSTIVTTAIVASSWTGDSSYSSYDSGSCDSSSGSCD</sequence>
<organism evidence="2 3">
    <name type="scientific">Escherichia phage vb_EcoM-VR5</name>
    <dbReference type="NCBI Taxonomy" id="1567026"/>
    <lineage>
        <taxon>Viruses</taxon>
        <taxon>Duplodnaviria</taxon>
        <taxon>Heunggongvirae</taxon>
        <taxon>Uroviricota</taxon>
        <taxon>Caudoviricetes</taxon>
        <taxon>Pantevenvirales</taxon>
        <taxon>Straboviridae</taxon>
        <taxon>Tevenvirinae</taxon>
        <taxon>Dhakavirus</taxon>
        <taxon>Dhakavirus vr5</taxon>
    </lineage>
</organism>
<dbReference type="EMBL" id="KP007359">
    <property type="protein sequence ID" value="AIZ01811.1"/>
    <property type="molecule type" value="Genomic_DNA"/>
</dbReference>
<dbReference type="Proteomes" id="UP000030715">
    <property type="component" value="Segment"/>
</dbReference>